<sequence>GNFLFTFSLVYFLFVKYNFTNKNIFKLNS</sequence>
<reference evidence="1" key="1">
    <citation type="journal article" date="2014" name="Front. Microbiol.">
        <title>High frequency of phylogenetically diverse reductive dehalogenase-homologous genes in deep subseafloor sedimentary metagenomes.</title>
        <authorList>
            <person name="Kawai M."/>
            <person name="Futagami T."/>
            <person name="Toyoda A."/>
            <person name="Takaki Y."/>
            <person name="Nishi S."/>
            <person name="Hori S."/>
            <person name="Arai W."/>
            <person name="Tsubouchi T."/>
            <person name="Morono Y."/>
            <person name="Uchiyama I."/>
            <person name="Ito T."/>
            <person name="Fujiyama A."/>
            <person name="Inagaki F."/>
            <person name="Takami H."/>
        </authorList>
    </citation>
    <scope>NUCLEOTIDE SEQUENCE</scope>
    <source>
        <strain evidence="1">Expedition CK06-06</strain>
    </source>
</reference>
<feature type="non-terminal residue" evidence="1">
    <location>
        <position position="1"/>
    </location>
</feature>
<accession>X1RIK5</accession>
<evidence type="ECO:0000313" key="1">
    <source>
        <dbReference type="EMBL" id="GAI55409.1"/>
    </source>
</evidence>
<dbReference type="AlphaFoldDB" id="X1RIK5"/>
<dbReference type="EMBL" id="BARV01043273">
    <property type="protein sequence ID" value="GAI55409.1"/>
    <property type="molecule type" value="Genomic_DNA"/>
</dbReference>
<comment type="caution">
    <text evidence="1">The sequence shown here is derived from an EMBL/GenBank/DDBJ whole genome shotgun (WGS) entry which is preliminary data.</text>
</comment>
<organism evidence="1">
    <name type="scientific">marine sediment metagenome</name>
    <dbReference type="NCBI Taxonomy" id="412755"/>
    <lineage>
        <taxon>unclassified sequences</taxon>
        <taxon>metagenomes</taxon>
        <taxon>ecological metagenomes</taxon>
    </lineage>
</organism>
<name>X1RIK5_9ZZZZ</name>
<gene>
    <name evidence="1" type="ORF">S06H3_64668</name>
</gene>
<protein>
    <submittedName>
        <fullName evidence="1">Uncharacterized protein</fullName>
    </submittedName>
</protein>
<proteinExistence type="predicted"/>